<reference evidence="1" key="1">
    <citation type="submission" date="2021-12" db="EMBL/GenBank/DDBJ databases">
        <authorList>
            <person name="Rodrigo-Torres L."/>
            <person name="Arahal R. D."/>
            <person name="Lucena T."/>
        </authorList>
    </citation>
    <scope>NUCLEOTIDE SEQUENCE</scope>
    <source>
        <strain evidence="1">CECT 8226</strain>
    </source>
</reference>
<proteinExistence type="predicted"/>
<dbReference type="EMBL" id="CAKLCM010000003">
    <property type="protein sequence ID" value="CAH0529363.1"/>
    <property type="molecule type" value="Genomic_DNA"/>
</dbReference>
<accession>A0ABM8ZLP7</accession>
<dbReference type="RefSeq" id="WP_237486030.1">
    <property type="nucleotide sequence ID" value="NZ_CAKLCM010000003.1"/>
</dbReference>
<name>A0ABM8ZLP7_9VIBR</name>
<comment type="caution">
    <text evidence="1">The sequence shown here is derived from an EMBL/GenBank/DDBJ whole genome shotgun (WGS) entry which is preliminary data.</text>
</comment>
<gene>
    <name evidence="1" type="ORF">VHP8226_03182</name>
</gene>
<organism evidence="1 2">
    <name type="scientific">Vibrio hippocampi</name>
    <dbReference type="NCBI Taxonomy" id="654686"/>
    <lineage>
        <taxon>Bacteria</taxon>
        <taxon>Pseudomonadati</taxon>
        <taxon>Pseudomonadota</taxon>
        <taxon>Gammaproteobacteria</taxon>
        <taxon>Vibrionales</taxon>
        <taxon>Vibrionaceae</taxon>
        <taxon>Vibrio</taxon>
    </lineage>
</organism>
<dbReference type="Proteomes" id="UP000838160">
    <property type="component" value="Unassembled WGS sequence"/>
</dbReference>
<keyword evidence="2" id="KW-1185">Reference proteome</keyword>
<sequence>MVDGKQAWELAEEKKHDIDAMKRCCDAELKTMNKADLVPASYYFERVAILSRKEKNDK</sequence>
<evidence type="ECO:0000313" key="2">
    <source>
        <dbReference type="Proteomes" id="UP000838160"/>
    </source>
</evidence>
<protein>
    <submittedName>
        <fullName evidence="1">Uncharacterized protein</fullName>
    </submittedName>
</protein>
<evidence type="ECO:0000313" key="1">
    <source>
        <dbReference type="EMBL" id="CAH0529363.1"/>
    </source>
</evidence>